<dbReference type="SUPFAM" id="SSF90229">
    <property type="entry name" value="CCCH zinc finger"/>
    <property type="match status" value="1"/>
</dbReference>
<dbReference type="SUPFAM" id="SSF57667">
    <property type="entry name" value="beta-beta-alpha zinc fingers"/>
    <property type="match status" value="1"/>
</dbReference>
<dbReference type="EMBL" id="EAAA01001690">
    <property type="status" value="NOT_ANNOTATED_CDS"/>
    <property type="molecule type" value="Genomic_DNA"/>
</dbReference>
<feature type="region of interest" description="Disordered" evidence="5">
    <location>
        <begin position="26"/>
        <end position="51"/>
    </location>
</feature>
<reference evidence="7" key="2">
    <citation type="journal article" date="2008" name="Genome Biol.">
        <title>Improved genome assembly and evidence-based global gene model set for the chordate Ciona intestinalis: new insight into intron and operon populations.</title>
        <authorList>
            <person name="Satou Y."/>
            <person name="Mineta K."/>
            <person name="Ogasawara M."/>
            <person name="Sasakura Y."/>
            <person name="Shoguchi E."/>
            <person name="Ueno K."/>
            <person name="Yamada L."/>
            <person name="Matsumoto J."/>
            <person name="Wasserscheid J."/>
            <person name="Dewar K."/>
            <person name="Wiley G.B."/>
            <person name="Macmil S.L."/>
            <person name="Roe B.A."/>
            <person name="Zeller R.W."/>
            <person name="Hastings K.E."/>
            <person name="Lemaire P."/>
            <person name="Lindquist E."/>
            <person name="Endo T."/>
            <person name="Hotta K."/>
            <person name="Inaba K."/>
        </authorList>
    </citation>
    <scope>NUCLEOTIDE SEQUENCE [LARGE SCALE GENOMIC DNA]</scope>
    <source>
        <strain evidence="7">wild type</strain>
    </source>
</reference>
<dbReference type="InterPro" id="IPR036236">
    <property type="entry name" value="Znf_C2H2_sf"/>
</dbReference>
<reference evidence="7" key="3">
    <citation type="submission" date="2025-08" db="UniProtKB">
        <authorList>
            <consortium name="Ensembl"/>
        </authorList>
    </citation>
    <scope>IDENTIFICATION</scope>
</reference>
<dbReference type="PANTHER" id="PTHR14928:SF16">
    <property type="entry name" value="C3H1-TYPE DOMAIN-CONTAINING PROTEIN"/>
    <property type="match status" value="1"/>
</dbReference>
<dbReference type="GO" id="GO:0008270">
    <property type="term" value="F:zinc ion binding"/>
    <property type="evidence" value="ECO:0007669"/>
    <property type="project" value="UniProtKB-KW"/>
</dbReference>
<dbReference type="OMA" id="YCTARAQ"/>
<dbReference type="SMART" id="SM00356">
    <property type="entry name" value="ZnF_C3H1"/>
    <property type="match status" value="3"/>
</dbReference>
<keyword evidence="1 4" id="KW-0479">Metal-binding</keyword>
<dbReference type="InParanoid" id="F6UXC7"/>
<feature type="domain" description="C3H1-type" evidence="6">
    <location>
        <begin position="497"/>
        <end position="524"/>
    </location>
</feature>
<evidence type="ECO:0000256" key="4">
    <source>
        <dbReference type="PROSITE-ProRule" id="PRU00723"/>
    </source>
</evidence>
<dbReference type="Pfam" id="PF00642">
    <property type="entry name" value="zf-CCCH"/>
    <property type="match status" value="1"/>
</dbReference>
<keyword evidence="2 4" id="KW-0863">Zinc-finger</keyword>
<evidence type="ECO:0000313" key="7">
    <source>
        <dbReference type="Ensembl" id="ENSCINP00000019406.3"/>
    </source>
</evidence>
<dbReference type="GO" id="GO:0035198">
    <property type="term" value="F:miRNA binding"/>
    <property type="evidence" value="ECO:0000318"/>
    <property type="project" value="GO_Central"/>
</dbReference>
<feature type="zinc finger region" description="C3H1-type" evidence="4">
    <location>
        <begin position="640"/>
        <end position="668"/>
    </location>
</feature>
<evidence type="ECO:0000256" key="3">
    <source>
        <dbReference type="ARBA" id="ARBA00022833"/>
    </source>
</evidence>
<feature type="domain" description="C3H1-type" evidence="6">
    <location>
        <begin position="640"/>
        <end position="668"/>
    </location>
</feature>
<dbReference type="FunCoup" id="F6UXC7">
    <property type="interactions" value="13"/>
</dbReference>
<reference evidence="7" key="4">
    <citation type="submission" date="2025-09" db="UniProtKB">
        <authorList>
            <consortium name="Ensembl"/>
        </authorList>
    </citation>
    <scope>IDENTIFICATION</scope>
</reference>
<dbReference type="PANTHER" id="PTHR14928">
    <property type="entry name" value="MICRO-RNA BINDING ZINC FINGER CCCH DOMAIN-CONTAINING PROTEIN 7"/>
    <property type="match status" value="1"/>
</dbReference>
<dbReference type="HOGENOM" id="CLU_337999_0_0_1"/>
<dbReference type="Proteomes" id="UP000008144">
    <property type="component" value="Chromosome 3"/>
</dbReference>
<sequence>MNGSGDAHNGFLSSYSNFGNGSRSLLGAGTQSLQPNESFSSPLGSQFQPYFNQNSNSSGFSGFSGNFLDNPVPGPITRPGQNLFTNTLYQAPQQKSSIFSQDVLYPMEQTNGLHRESSMPLPIGFRRPQVNSANSYPSSAGSPWNDTTNALSGINSAPTNRGCVDNTIDEELARGIEEELKTNLNHKVNSLTLTSNSKSLWPNSLNSDPGFQGNSTHNTSSYTHFPMNTSKSGFTGSFLGPAMLGISAGNQQQLPVSVSLLSHDTEVVNSTPSSVINNNIGAVETNQSNDSLSEILRNPLHDTHEFKLGCSDCVLRTGPRVTDFRHDDSLVHSCYKNIVLCRRRGNKDWLKIRPRPQPQSKAQLYDGPYYICKDLMAGQDCTYPAVCTFAYNQEEIDVWTLERKGMLNRAWLCKSMDLNYVNKLSLVGLLICKHRGTFDFLCRSCFQNKPRIISMFSGNSNKCTNESCPHLNTEENQQLTHILRESSVRFTEIRFPIQQAILCRHAIRFQCTRGEDCHFAHSLVERDIWAIMEKEDLTAAEVVRQAQEHIKKQAAVNKESENSMLFSEGGDLGSFRWKVKFICSLCHKNGQVNEATKDMKYCTARAQHSWTTNKKVALVHTAKRWVQIRDLPYLKNKNLPVRFELCENFRRQKRCAFSGKCNFAHSQEEMDIWMYLRDNNLKDLEELYEALTKAKQAKLASKNQSFTTDTSNIVLPTDTILHQSSYHCWLCDKECNGQRQWEHHCLSEKHKMRAISDSDGHWKFRKPGGNYKLCERHEKGVCEFDFLPASDNTCSFAHGKEELEEWVHRRQYVINRIRKAQDDHLIDAGDDMNNLINQTPEA</sequence>
<dbReference type="Gene3D" id="1.20.120.1350">
    <property type="entry name" value="Pneumovirus matrix protein 2 (M2), zinc-binding domain"/>
    <property type="match status" value="1"/>
</dbReference>
<protein>
    <recommendedName>
        <fullName evidence="6">C3H1-type domain-containing protein</fullName>
    </recommendedName>
</protein>
<accession>F6UXC7</accession>
<dbReference type="STRING" id="7719.ENSCINP00000019406"/>
<evidence type="ECO:0000256" key="1">
    <source>
        <dbReference type="ARBA" id="ARBA00022723"/>
    </source>
</evidence>
<dbReference type="PROSITE" id="PS50103">
    <property type="entry name" value="ZF_C3H1"/>
    <property type="match status" value="2"/>
</dbReference>
<evidence type="ECO:0000313" key="8">
    <source>
        <dbReference type="Proteomes" id="UP000008144"/>
    </source>
</evidence>
<dbReference type="InterPro" id="IPR036855">
    <property type="entry name" value="Znf_CCCH_sf"/>
</dbReference>
<keyword evidence="3 4" id="KW-0862">Zinc</keyword>
<organism evidence="7 8">
    <name type="scientific">Ciona intestinalis</name>
    <name type="common">Transparent sea squirt</name>
    <name type="synonym">Ascidia intestinalis</name>
    <dbReference type="NCBI Taxonomy" id="7719"/>
    <lineage>
        <taxon>Eukaryota</taxon>
        <taxon>Metazoa</taxon>
        <taxon>Chordata</taxon>
        <taxon>Tunicata</taxon>
        <taxon>Ascidiacea</taxon>
        <taxon>Phlebobranchia</taxon>
        <taxon>Cionidae</taxon>
        <taxon>Ciona</taxon>
    </lineage>
</organism>
<evidence type="ECO:0000256" key="2">
    <source>
        <dbReference type="ARBA" id="ARBA00022771"/>
    </source>
</evidence>
<reference evidence="8" key="1">
    <citation type="journal article" date="2002" name="Science">
        <title>The draft genome of Ciona intestinalis: insights into chordate and vertebrate origins.</title>
        <authorList>
            <person name="Dehal P."/>
            <person name="Satou Y."/>
            <person name="Campbell R.K."/>
            <person name="Chapman J."/>
            <person name="Degnan B."/>
            <person name="De Tomaso A."/>
            <person name="Davidson B."/>
            <person name="Di Gregorio A."/>
            <person name="Gelpke M."/>
            <person name="Goodstein D.M."/>
            <person name="Harafuji N."/>
            <person name="Hastings K.E."/>
            <person name="Ho I."/>
            <person name="Hotta K."/>
            <person name="Huang W."/>
            <person name="Kawashima T."/>
            <person name="Lemaire P."/>
            <person name="Martinez D."/>
            <person name="Meinertzhagen I.A."/>
            <person name="Necula S."/>
            <person name="Nonaka M."/>
            <person name="Putnam N."/>
            <person name="Rash S."/>
            <person name="Saiga H."/>
            <person name="Satake M."/>
            <person name="Terry A."/>
            <person name="Yamada L."/>
            <person name="Wang H.G."/>
            <person name="Awazu S."/>
            <person name="Azumi K."/>
            <person name="Boore J."/>
            <person name="Branno M."/>
            <person name="Chin-Bow S."/>
            <person name="DeSantis R."/>
            <person name="Doyle S."/>
            <person name="Francino P."/>
            <person name="Keys D.N."/>
            <person name="Haga S."/>
            <person name="Hayashi H."/>
            <person name="Hino K."/>
            <person name="Imai K.S."/>
            <person name="Inaba K."/>
            <person name="Kano S."/>
            <person name="Kobayashi K."/>
            <person name="Kobayashi M."/>
            <person name="Lee B.I."/>
            <person name="Makabe K.W."/>
            <person name="Manohar C."/>
            <person name="Matassi G."/>
            <person name="Medina M."/>
            <person name="Mochizuki Y."/>
            <person name="Mount S."/>
            <person name="Morishita T."/>
            <person name="Miura S."/>
            <person name="Nakayama A."/>
            <person name="Nishizaka S."/>
            <person name="Nomoto H."/>
            <person name="Ohta F."/>
            <person name="Oishi K."/>
            <person name="Rigoutsos I."/>
            <person name="Sano M."/>
            <person name="Sasaki A."/>
            <person name="Sasakura Y."/>
            <person name="Shoguchi E."/>
            <person name="Shin-i T."/>
            <person name="Spagnuolo A."/>
            <person name="Stainier D."/>
            <person name="Suzuki M.M."/>
            <person name="Tassy O."/>
            <person name="Takatori N."/>
            <person name="Tokuoka M."/>
            <person name="Yagi K."/>
            <person name="Yoshizaki F."/>
            <person name="Wada S."/>
            <person name="Zhang C."/>
            <person name="Hyatt P.D."/>
            <person name="Larimer F."/>
            <person name="Detter C."/>
            <person name="Doggett N."/>
            <person name="Glavina T."/>
            <person name="Hawkins T."/>
            <person name="Richardson P."/>
            <person name="Lucas S."/>
            <person name="Kohara Y."/>
            <person name="Levine M."/>
            <person name="Satoh N."/>
            <person name="Rokhsar D.S."/>
        </authorList>
    </citation>
    <scope>NUCLEOTIDE SEQUENCE [LARGE SCALE GENOMIC DNA]</scope>
</reference>
<dbReference type="GeneTree" id="ENSGT00390000018542"/>
<evidence type="ECO:0000259" key="6">
    <source>
        <dbReference type="PROSITE" id="PS50103"/>
    </source>
</evidence>
<keyword evidence="8" id="KW-1185">Reference proteome</keyword>
<dbReference type="Gene3D" id="4.10.1000.10">
    <property type="entry name" value="Zinc finger, CCCH-type"/>
    <property type="match status" value="1"/>
</dbReference>
<evidence type="ECO:0000256" key="5">
    <source>
        <dbReference type="SAM" id="MobiDB-lite"/>
    </source>
</evidence>
<proteinExistence type="predicted"/>
<dbReference type="AlphaFoldDB" id="F6UXC7"/>
<dbReference type="Ensembl" id="ENSCINT00000019406.3">
    <property type="protein sequence ID" value="ENSCINP00000019406.3"/>
    <property type="gene ID" value="ENSCING00000009532.3"/>
</dbReference>
<dbReference type="InterPro" id="IPR000571">
    <property type="entry name" value="Znf_CCCH"/>
</dbReference>
<dbReference type="GO" id="GO:0035196">
    <property type="term" value="P:miRNA processing"/>
    <property type="evidence" value="ECO:0000318"/>
    <property type="project" value="GO_Central"/>
</dbReference>
<name>F6UXC7_CIOIN</name>
<feature type="zinc finger region" description="C3H1-type" evidence="4">
    <location>
        <begin position="497"/>
        <end position="524"/>
    </location>
</feature>
<dbReference type="InterPro" id="IPR039691">
    <property type="entry name" value="ZC3H7A/B"/>
</dbReference>